<keyword evidence="1" id="KW-0697">Rotamase</keyword>
<feature type="region of interest" description="Disordered" evidence="2">
    <location>
        <begin position="132"/>
        <end position="154"/>
    </location>
</feature>
<evidence type="ECO:0000259" key="3">
    <source>
        <dbReference type="PROSITE" id="PS50198"/>
    </source>
</evidence>
<reference evidence="5" key="1">
    <citation type="submission" date="2025-08" db="UniProtKB">
        <authorList>
            <consortium name="RefSeq"/>
        </authorList>
    </citation>
    <scope>IDENTIFICATION</scope>
    <source>
        <strain evidence="5">OHB3-1</strain>
    </source>
</reference>
<dbReference type="PROSITE" id="PS50198">
    <property type="entry name" value="PPIC_PPIASE_2"/>
    <property type="match status" value="1"/>
</dbReference>
<dbReference type="Gene3D" id="3.10.50.40">
    <property type="match status" value="1"/>
</dbReference>
<gene>
    <name evidence="5" type="primary">LOC111023231</name>
</gene>
<dbReference type="PROSITE" id="PS01096">
    <property type="entry name" value="PPIC_PPIASE_1"/>
    <property type="match status" value="1"/>
</dbReference>
<proteinExistence type="predicted"/>
<evidence type="ECO:0000313" key="4">
    <source>
        <dbReference type="Proteomes" id="UP000504603"/>
    </source>
</evidence>
<feature type="compositionally biased region" description="Basic and acidic residues" evidence="2">
    <location>
        <begin position="1"/>
        <end position="12"/>
    </location>
</feature>
<keyword evidence="4" id="KW-1185">Reference proteome</keyword>
<dbReference type="InterPro" id="IPR000297">
    <property type="entry name" value="PPIase_PpiC"/>
</dbReference>
<dbReference type="AlphaFoldDB" id="A0A6J1DT13"/>
<keyword evidence="1" id="KW-0413">Isomerase</keyword>
<dbReference type="OrthoDB" id="907379at2759"/>
<feature type="domain" description="PpiC" evidence="3">
    <location>
        <begin position="47"/>
        <end position="136"/>
    </location>
</feature>
<dbReference type="InterPro" id="IPR023058">
    <property type="entry name" value="PPIase_PpiC_CS"/>
</dbReference>
<protein>
    <submittedName>
        <fullName evidence="5">Uncharacterized protein LOC111023231 isoform X1</fullName>
    </submittedName>
</protein>
<organism evidence="4 5">
    <name type="scientific">Momordica charantia</name>
    <name type="common">Bitter gourd</name>
    <name type="synonym">Balsam pear</name>
    <dbReference type="NCBI Taxonomy" id="3673"/>
    <lineage>
        <taxon>Eukaryota</taxon>
        <taxon>Viridiplantae</taxon>
        <taxon>Streptophyta</taxon>
        <taxon>Embryophyta</taxon>
        <taxon>Tracheophyta</taxon>
        <taxon>Spermatophyta</taxon>
        <taxon>Magnoliopsida</taxon>
        <taxon>eudicotyledons</taxon>
        <taxon>Gunneridae</taxon>
        <taxon>Pentapetalae</taxon>
        <taxon>rosids</taxon>
        <taxon>fabids</taxon>
        <taxon>Cucurbitales</taxon>
        <taxon>Cucurbitaceae</taxon>
        <taxon>Momordiceae</taxon>
        <taxon>Momordica</taxon>
    </lineage>
</organism>
<evidence type="ECO:0000313" key="5">
    <source>
        <dbReference type="RefSeq" id="XP_022156304.1"/>
    </source>
</evidence>
<dbReference type="KEGG" id="mcha:111023231"/>
<dbReference type="Pfam" id="PF00639">
    <property type="entry name" value="Rotamase"/>
    <property type="match status" value="1"/>
</dbReference>
<dbReference type="SUPFAM" id="SSF54534">
    <property type="entry name" value="FKBP-like"/>
    <property type="match status" value="1"/>
</dbReference>
<dbReference type="PANTHER" id="PTHR32166:SF81">
    <property type="entry name" value="OS06G0658400 PROTEIN"/>
    <property type="match status" value="1"/>
</dbReference>
<dbReference type="InterPro" id="IPR007021">
    <property type="entry name" value="DUF659"/>
</dbReference>
<dbReference type="PANTHER" id="PTHR32166">
    <property type="entry name" value="OSJNBA0013A04.12 PROTEIN"/>
    <property type="match status" value="1"/>
</dbReference>
<accession>A0A6J1DT13</accession>
<sequence length="733" mass="83025">MGKDSKQKDAGGKGKGKAKQAAAGADESASKGKGKSGKAAADGLGTCTYVKARHILCEKQGKITEAYKKLQDGWLSNGDKVPPPEFAKLAAEYSECPSGKKGGDLGWFPRGKMAGPFQDVAFSTTIGATSAPFKSTMKSPSSQNELRSDSISPSNIEDEMNPLWRYVTKNQRLNEAGGNVSWQCNFCQETKRSSYTRVRAHLMKLSGYGIGICQKVTLKDVAEMQRLEDEAKIRKEKNAPKKVILPPPSHNQAQSCGSMSDYSFSFSTTKPKKRKSSSSTLEKSFNMTTHDQLHSEIAKMFYSSGLPFQLARNPHFVRAFTFAANNLLSGYVPPGYNMLRTTLLQREKTNIERLLQPIKSTWSTKGVSIVSDGWSDSQRRPFINFMAITDGVPIFLKVVDCSGEVKDKYFIENLIKEVINEVGHQNIIQIITDNDPNCEAAGQIIESQFSNIVWTPCVVSTLNLALKNICSSKNIEGNEDVFNECGWISKTSGDVMMVKSFIMNHPMRLAMFKEFVSLKLLSIAETRFAFTITMLKRFKLIKSGLQAMAISDKWSCYREDDVGKAKHMKDLVLNDIWWDKIDYILSFTSPIYDMIRACDTDKPCLHLIYDMWDTMIEKVKAAIYRYKGKHLDKISSFYRVVHQILIDRWNKNNTPLHCLAHSLNPRYYSEQWLQEDKNRVPPHQDLEVTRERMKFVKRYFSSNEERTKVCLEFANFSTMAAEFADYDSIRERY</sequence>
<dbReference type="SUPFAM" id="SSF53098">
    <property type="entry name" value="Ribonuclease H-like"/>
    <property type="match status" value="1"/>
</dbReference>
<dbReference type="InterPro" id="IPR012337">
    <property type="entry name" value="RNaseH-like_sf"/>
</dbReference>
<dbReference type="Proteomes" id="UP000504603">
    <property type="component" value="Unplaced"/>
</dbReference>
<dbReference type="RefSeq" id="XP_022156304.1">
    <property type="nucleotide sequence ID" value="XM_022300612.1"/>
</dbReference>
<dbReference type="Pfam" id="PF04937">
    <property type="entry name" value="DUF659"/>
    <property type="match status" value="1"/>
</dbReference>
<feature type="region of interest" description="Disordered" evidence="2">
    <location>
        <begin position="1"/>
        <end position="40"/>
    </location>
</feature>
<dbReference type="GeneID" id="111023231"/>
<evidence type="ECO:0000256" key="2">
    <source>
        <dbReference type="SAM" id="MobiDB-lite"/>
    </source>
</evidence>
<name>A0A6J1DT13_MOMCH</name>
<dbReference type="GO" id="GO:0003755">
    <property type="term" value="F:peptidyl-prolyl cis-trans isomerase activity"/>
    <property type="evidence" value="ECO:0007669"/>
    <property type="project" value="UniProtKB-KW"/>
</dbReference>
<evidence type="ECO:0000256" key="1">
    <source>
        <dbReference type="PROSITE-ProRule" id="PRU00278"/>
    </source>
</evidence>
<dbReference type="InterPro" id="IPR046357">
    <property type="entry name" value="PPIase_dom_sf"/>
</dbReference>